<evidence type="ECO:0000259" key="5">
    <source>
        <dbReference type="PROSITE" id="PS50105"/>
    </source>
</evidence>
<feature type="compositionally biased region" description="Basic residues" evidence="3">
    <location>
        <begin position="43"/>
        <end position="53"/>
    </location>
</feature>
<feature type="domain" description="SAM" evidence="5">
    <location>
        <begin position="613"/>
        <end position="677"/>
    </location>
</feature>
<dbReference type="PROSITE" id="PS50105">
    <property type="entry name" value="SAM_DOMAIN"/>
    <property type="match status" value="2"/>
</dbReference>
<feature type="compositionally biased region" description="Acidic residues" evidence="3">
    <location>
        <begin position="264"/>
        <end position="273"/>
    </location>
</feature>
<dbReference type="InterPro" id="IPR051725">
    <property type="entry name" value="SAM-SH3_domain_protein"/>
</dbReference>
<dbReference type="Gene3D" id="1.10.150.50">
    <property type="entry name" value="Transcription Factor, Ets-1"/>
    <property type="match status" value="2"/>
</dbReference>
<dbReference type="Proteomes" id="UP001054837">
    <property type="component" value="Unassembled WGS sequence"/>
</dbReference>
<keyword evidence="1 2" id="KW-0728">SH3 domain</keyword>
<comment type="caution">
    <text evidence="6">The sequence shown here is derived from an EMBL/GenBank/DDBJ whole genome shotgun (WGS) entry which is preliminary data.</text>
</comment>
<feature type="compositionally biased region" description="Low complexity" evidence="3">
    <location>
        <begin position="77"/>
        <end position="105"/>
    </location>
</feature>
<sequence length="692" mass="77147">MTLHSRGNKCRADRKRVEPRFSREARERSSSSWAGRVRDLHRDVKKKISRLRNSRGNAQDEEMGEGTESGRVLIQRGSSVESIPSGSGSSLQPPTPTSSNRSSTSAGEDDHNPYVGTFIGRARALVDCTPSPYDRDGLAFKKGDIIDIIAKHKTGIWVGMAQGKVGHFKFINVEEIVEERKTKHRRRKVINEWSNSLKKPETLEELLKQLDLEEYTNVLVLNGYDELDTFKEIEKVDLDNLGIVNPEHCRKLLRAVEMLQDVDPDGEDMEEDESQIKQSPRDSGCYASHENLVHRDSSHRALSNGQFVVDLEDQDTSHSESGTHSREGQDSALAMNNLDASAESSATTADDTAGVTEANDGAENDRSNYNILPTLEDISCNRVNQIAAAEVPVQDAPAALGVPYFLSHSGTKSSPGSPRKTRAKHSRNKSHSHRSKDLFSDLSFHTYSFAKCRELSADAYPDRSGYVYGWASFYQAEKKGVHHEYDDVVSDPVMEVDDSPGRHVHRKAKQRKGSLQTLIHDARPPSPTLISKVNKKLVAEKIYLHEEPYTDKTGFCGIPPALVQRYAEELQQGIVDVADALDQVRITSLQQQGRRGVPNDFLSDSCVVPVIEPNYSSLHSWLTSLGLPMYADHFESCGVTELHHVASLSEEDLAHLGVRNPYHQVYLQSAIGALFMRCRRRPQTYPQGPSIA</sequence>
<dbReference type="Pfam" id="PF26285">
    <property type="entry name" value="SASH1_Homeodomain"/>
    <property type="match status" value="1"/>
</dbReference>
<feature type="compositionally biased region" description="Basic and acidic residues" evidence="3">
    <location>
        <begin position="15"/>
        <end position="29"/>
    </location>
</feature>
<protein>
    <submittedName>
        <fullName evidence="6">SAM domain-containing protein SAMSN-1</fullName>
    </submittedName>
</protein>
<dbReference type="SUPFAM" id="SSF50044">
    <property type="entry name" value="SH3-domain"/>
    <property type="match status" value="1"/>
</dbReference>
<dbReference type="PANTHER" id="PTHR12301:SF10">
    <property type="match status" value="1"/>
</dbReference>
<evidence type="ECO:0000256" key="3">
    <source>
        <dbReference type="SAM" id="MobiDB-lite"/>
    </source>
</evidence>
<dbReference type="EMBL" id="BPLQ01007064">
    <property type="protein sequence ID" value="GIY27603.1"/>
    <property type="molecule type" value="Genomic_DNA"/>
</dbReference>
<dbReference type="InterPro" id="IPR001452">
    <property type="entry name" value="SH3_domain"/>
</dbReference>
<dbReference type="InterPro" id="IPR013761">
    <property type="entry name" value="SAM/pointed_sf"/>
</dbReference>
<reference evidence="6 7" key="1">
    <citation type="submission" date="2021-06" db="EMBL/GenBank/DDBJ databases">
        <title>Caerostris darwini draft genome.</title>
        <authorList>
            <person name="Kono N."/>
            <person name="Arakawa K."/>
        </authorList>
    </citation>
    <scope>NUCLEOTIDE SEQUENCE [LARGE SCALE GENOMIC DNA]</scope>
</reference>
<dbReference type="Pfam" id="PF00536">
    <property type="entry name" value="SAM_1"/>
    <property type="match status" value="2"/>
</dbReference>
<evidence type="ECO:0000313" key="7">
    <source>
        <dbReference type="Proteomes" id="UP001054837"/>
    </source>
</evidence>
<accession>A0AAV4S6G8</accession>
<evidence type="ECO:0000256" key="1">
    <source>
        <dbReference type="ARBA" id="ARBA00022443"/>
    </source>
</evidence>
<dbReference type="Pfam" id="PF07653">
    <property type="entry name" value="SH3_2"/>
    <property type="match status" value="1"/>
</dbReference>
<dbReference type="AlphaFoldDB" id="A0AAV4S6G8"/>
<dbReference type="InterPro" id="IPR058666">
    <property type="entry name" value="SASH1/NUB1_homeodomain"/>
</dbReference>
<dbReference type="InterPro" id="IPR001660">
    <property type="entry name" value="SAM"/>
</dbReference>
<feature type="region of interest" description="Disordered" evidence="3">
    <location>
        <begin position="407"/>
        <end position="435"/>
    </location>
</feature>
<dbReference type="Gene3D" id="2.30.30.40">
    <property type="entry name" value="SH3 Domains"/>
    <property type="match status" value="1"/>
</dbReference>
<gene>
    <name evidence="6" type="primary">Samsn1</name>
    <name evidence="6" type="ORF">CDAR_497621</name>
</gene>
<feature type="compositionally biased region" description="Basic residues" evidence="3">
    <location>
        <begin position="1"/>
        <end position="14"/>
    </location>
</feature>
<feature type="region of interest" description="Disordered" evidence="3">
    <location>
        <begin position="340"/>
        <end position="368"/>
    </location>
</feature>
<dbReference type="InterPro" id="IPR036028">
    <property type="entry name" value="SH3-like_dom_sf"/>
</dbReference>
<feature type="region of interest" description="Disordered" evidence="3">
    <location>
        <begin position="264"/>
        <end position="286"/>
    </location>
</feature>
<keyword evidence="7" id="KW-1185">Reference proteome</keyword>
<dbReference type="SMART" id="SM00326">
    <property type="entry name" value="SH3"/>
    <property type="match status" value="1"/>
</dbReference>
<evidence type="ECO:0000256" key="2">
    <source>
        <dbReference type="PROSITE-ProRule" id="PRU00192"/>
    </source>
</evidence>
<name>A0AAV4S6G8_9ARAC</name>
<dbReference type="SMART" id="SM00454">
    <property type="entry name" value="SAM"/>
    <property type="match status" value="2"/>
</dbReference>
<feature type="region of interest" description="Disordered" evidence="3">
    <location>
        <begin position="1"/>
        <end position="113"/>
    </location>
</feature>
<feature type="domain" description="SAM" evidence="5">
    <location>
        <begin position="198"/>
        <end position="262"/>
    </location>
</feature>
<organism evidence="6 7">
    <name type="scientific">Caerostris darwini</name>
    <dbReference type="NCBI Taxonomy" id="1538125"/>
    <lineage>
        <taxon>Eukaryota</taxon>
        <taxon>Metazoa</taxon>
        <taxon>Ecdysozoa</taxon>
        <taxon>Arthropoda</taxon>
        <taxon>Chelicerata</taxon>
        <taxon>Arachnida</taxon>
        <taxon>Araneae</taxon>
        <taxon>Araneomorphae</taxon>
        <taxon>Entelegynae</taxon>
        <taxon>Araneoidea</taxon>
        <taxon>Araneidae</taxon>
        <taxon>Caerostris</taxon>
    </lineage>
</organism>
<dbReference type="SUPFAM" id="SSF47769">
    <property type="entry name" value="SAM/Pointed domain"/>
    <property type="match status" value="2"/>
</dbReference>
<evidence type="ECO:0000313" key="6">
    <source>
        <dbReference type="EMBL" id="GIY27603.1"/>
    </source>
</evidence>
<dbReference type="PANTHER" id="PTHR12301">
    <property type="entry name" value="SAM-DOMAIN, SH3 AND NUCLEAR LOCALIZATION SIGNALS PROTEIN RELATED"/>
    <property type="match status" value="1"/>
</dbReference>
<feature type="compositionally biased region" description="Low complexity" evidence="3">
    <location>
        <begin position="340"/>
        <end position="353"/>
    </location>
</feature>
<feature type="compositionally biased region" description="Basic residues" evidence="3">
    <location>
        <begin position="419"/>
        <end position="434"/>
    </location>
</feature>
<dbReference type="PROSITE" id="PS50002">
    <property type="entry name" value="SH3"/>
    <property type="match status" value="1"/>
</dbReference>
<feature type="domain" description="SH3" evidence="4">
    <location>
        <begin position="117"/>
        <end position="178"/>
    </location>
</feature>
<evidence type="ECO:0000259" key="4">
    <source>
        <dbReference type="PROSITE" id="PS50002"/>
    </source>
</evidence>
<proteinExistence type="predicted"/>